<dbReference type="CDD" id="cd00130">
    <property type="entry name" value="PAS"/>
    <property type="match status" value="1"/>
</dbReference>
<dbReference type="PRINTS" id="PR00260">
    <property type="entry name" value="CHEMTRNSDUCR"/>
</dbReference>
<dbReference type="SMART" id="SM00283">
    <property type="entry name" value="MA"/>
    <property type="match status" value="1"/>
</dbReference>
<evidence type="ECO:0000259" key="4">
    <source>
        <dbReference type="PROSITE" id="PS50111"/>
    </source>
</evidence>
<dbReference type="SMART" id="SM00086">
    <property type="entry name" value="PAC"/>
    <property type="match status" value="1"/>
</dbReference>
<dbReference type="Pfam" id="PF08447">
    <property type="entry name" value="PAS_3"/>
    <property type="match status" value="1"/>
</dbReference>
<dbReference type="Gene3D" id="1.10.287.950">
    <property type="entry name" value="Methyl-accepting chemotaxis protein"/>
    <property type="match status" value="1"/>
</dbReference>
<dbReference type="GO" id="GO:0016020">
    <property type="term" value="C:membrane"/>
    <property type="evidence" value="ECO:0007669"/>
    <property type="project" value="InterPro"/>
</dbReference>
<dbReference type="Gene3D" id="3.30.450.20">
    <property type="entry name" value="PAS domain"/>
    <property type="match status" value="1"/>
</dbReference>
<dbReference type="RefSeq" id="WP_048462917.1">
    <property type="nucleotide sequence ID" value="NZ_JBNTQU010000009.1"/>
</dbReference>
<comment type="caution">
    <text evidence="5">The sequence shown here is derived from an EMBL/GenBank/DDBJ whole genome shotgun (WGS) entry which is preliminary data.</text>
</comment>
<evidence type="ECO:0000313" key="5">
    <source>
        <dbReference type="EMBL" id="KMO38541.1"/>
    </source>
</evidence>
<proteinExistence type="inferred from homology"/>
<evidence type="ECO:0000256" key="3">
    <source>
        <dbReference type="PROSITE-ProRule" id="PRU00284"/>
    </source>
</evidence>
<dbReference type="GO" id="GO:0004888">
    <property type="term" value="F:transmembrane signaling receptor activity"/>
    <property type="evidence" value="ECO:0007669"/>
    <property type="project" value="InterPro"/>
</dbReference>
<dbReference type="InterPro" id="IPR001610">
    <property type="entry name" value="PAC"/>
</dbReference>
<dbReference type="InterPro" id="IPR000014">
    <property type="entry name" value="PAS"/>
</dbReference>
<dbReference type="Pfam" id="PF00015">
    <property type="entry name" value="MCPsignal"/>
    <property type="match status" value="1"/>
</dbReference>
<dbReference type="SUPFAM" id="SSF58104">
    <property type="entry name" value="Methyl-accepting chemotaxis protein (MCP) signaling domain"/>
    <property type="match status" value="1"/>
</dbReference>
<dbReference type="InterPro" id="IPR013655">
    <property type="entry name" value="PAS_fold_3"/>
</dbReference>
<comment type="similarity">
    <text evidence="2">Belongs to the methyl-accepting chemotaxis (MCP) protein family.</text>
</comment>
<keyword evidence="1 3" id="KW-0807">Transducer</keyword>
<reference evidence="5 6" key="1">
    <citation type="submission" date="2015-03" db="EMBL/GenBank/DDBJ databases">
        <title>Genome sequencing of Methylobacterium aquaticum DSM16371 type strain.</title>
        <authorList>
            <person name="Chaudhry V."/>
            <person name="Patil P.B."/>
        </authorList>
    </citation>
    <scope>NUCLEOTIDE SEQUENCE [LARGE SCALE GENOMIC DNA]</scope>
    <source>
        <strain evidence="5 6">DSM 16371</strain>
    </source>
</reference>
<protein>
    <submittedName>
        <fullName evidence="5">Chemotaxis protein</fullName>
    </submittedName>
</protein>
<evidence type="ECO:0000256" key="1">
    <source>
        <dbReference type="ARBA" id="ARBA00023224"/>
    </source>
</evidence>
<dbReference type="InterPro" id="IPR004089">
    <property type="entry name" value="MCPsignal_dom"/>
</dbReference>
<dbReference type="PANTHER" id="PTHR32089">
    <property type="entry name" value="METHYL-ACCEPTING CHEMOTAXIS PROTEIN MCPB"/>
    <property type="match status" value="1"/>
</dbReference>
<dbReference type="InterPro" id="IPR004090">
    <property type="entry name" value="Chemotax_Me-accpt_rcpt"/>
</dbReference>
<dbReference type="GO" id="GO:0006935">
    <property type="term" value="P:chemotaxis"/>
    <property type="evidence" value="ECO:0007669"/>
    <property type="project" value="InterPro"/>
</dbReference>
<dbReference type="SUPFAM" id="SSF55785">
    <property type="entry name" value="PYP-like sensor domain (PAS domain)"/>
    <property type="match status" value="1"/>
</dbReference>
<dbReference type="GO" id="GO:0007165">
    <property type="term" value="P:signal transduction"/>
    <property type="evidence" value="ECO:0007669"/>
    <property type="project" value="UniProtKB-KW"/>
</dbReference>
<dbReference type="InterPro" id="IPR035965">
    <property type="entry name" value="PAS-like_dom_sf"/>
</dbReference>
<feature type="domain" description="Methyl-accepting transducer" evidence="4">
    <location>
        <begin position="172"/>
        <end position="405"/>
    </location>
</feature>
<dbReference type="EMBL" id="LABX01000045">
    <property type="protein sequence ID" value="KMO38541.1"/>
    <property type="molecule type" value="Genomic_DNA"/>
</dbReference>
<dbReference type="PROSITE" id="PS50111">
    <property type="entry name" value="CHEMOTAXIS_TRANSDUC_2"/>
    <property type="match status" value="1"/>
</dbReference>
<sequence length="428" mass="44720">MFKRHSSNDELMDVLGKHAGVGLWDAILYQGDAAHPKSRWTWSQEFRRLLGYTSKEDFPDVMQSWSDLLHPDDVAPTFAAFGAALVNVANKGAYDVTYRLKCRGGHYRWFRATGGVVHDAAGKPVRACGSLVDIHVAVESAEQGKRRAALIDGLIKAFGEDTDAVIHTLVTSANALQASAGDVASVADRNNRRSAEVAGSAEETSTHVDAVAAATEELAATIRELSQQASHTSNLAATAAEKASQTDTLVHALSQAADKIGAVVGMINSLASQTNLLALNATIEAARAGEAGRGFAVVAAEVKALAGQTSRATDEIGTQVAEIRQATGSAVSAIGEIGTTITQLRDTALGMMEAMREQGAATGEIAQSVQQAATGSRSVSGNISDVRKDVGATGEAATAMLRVAQDLGRHTSALTQSIGRFLSEVRAA</sequence>
<dbReference type="AlphaFoldDB" id="A0A0J6VHK0"/>
<dbReference type="Proteomes" id="UP000035929">
    <property type="component" value="Unassembled WGS sequence"/>
</dbReference>
<evidence type="ECO:0000313" key="6">
    <source>
        <dbReference type="Proteomes" id="UP000035929"/>
    </source>
</evidence>
<dbReference type="PANTHER" id="PTHR32089:SF112">
    <property type="entry name" value="LYSOZYME-LIKE PROTEIN-RELATED"/>
    <property type="match status" value="1"/>
</dbReference>
<evidence type="ECO:0000256" key="2">
    <source>
        <dbReference type="ARBA" id="ARBA00029447"/>
    </source>
</evidence>
<gene>
    <name evidence="5" type="ORF">VP06_06005</name>
</gene>
<accession>A0A0J6VHK0</accession>
<dbReference type="OrthoDB" id="266313at2"/>
<dbReference type="PATRIC" id="fig|270351.6.peg.5729"/>
<organism evidence="5 6">
    <name type="scientific">Methylobacterium aquaticum</name>
    <dbReference type="NCBI Taxonomy" id="270351"/>
    <lineage>
        <taxon>Bacteria</taxon>
        <taxon>Pseudomonadati</taxon>
        <taxon>Pseudomonadota</taxon>
        <taxon>Alphaproteobacteria</taxon>
        <taxon>Hyphomicrobiales</taxon>
        <taxon>Methylobacteriaceae</taxon>
        <taxon>Methylobacterium</taxon>
    </lineage>
</organism>
<name>A0A0J6VHK0_9HYPH</name>